<reference evidence="1 2" key="1">
    <citation type="submission" date="2023-02" db="EMBL/GenBank/DDBJ databases">
        <title>LHISI_Scaffold_Assembly.</title>
        <authorList>
            <person name="Stuart O.P."/>
            <person name="Cleave R."/>
            <person name="Magrath M.J.L."/>
            <person name="Mikheyev A.S."/>
        </authorList>
    </citation>
    <scope>NUCLEOTIDE SEQUENCE [LARGE SCALE GENOMIC DNA]</scope>
    <source>
        <strain evidence="1">Daus_M_001</strain>
        <tissue evidence="1">Leg muscle</tissue>
    </source>
</reference>
<comment type="caution">
    <text evidence="1">The sequence shown here is derived from an EMBL/GenBank/DDBJ whole genome shotgun (WGS) entry which is preliminary data.</text>
</comment>
<sequence length="236" mass="27637">MALVDDVVFAMAVSCYLWKKTRKRFSVHLINMQHLSMGQFHTLFHTLRRHPDKFFSYFCMSVMSFDELCNFIKNAIQKQNTSFGAAIASDIVILQFFLSFFSQILSNWKYIYISGFRVQDRQVNDFRNRTYKKRGEAIWCSMKEHFMPELTPEDWLRISNEFLKRCNTPLCLGALDGKHLRFVNPSHSGLFYKYKCSFSIVLLTLVNANYCFTAINVGEYGKSSDGNILKKSILYH</sequence>
<evidence type="ECO:0000313" key="2">
    <source>
        <dbReference type="Proteomes" id="UP001159363"/>
    </source>
</evidence>
<name>A0ABQ9I1B9_9NEOP</name>
<accession>A0ABQ9I1B9</accession>
<dbReference type="EMBL" id="JARBHB010000003">
    <property type="protein sequence ID" value="KAJ8890431.1"/>
    <property type="molecule type" value="Genomic_DNA"/>
</dbReference>
<organism evidence="1 2">
    <name type="scientific">Dryococelus australis</name>
    <dbReference type="NCBI Taxonomy" id="614101"/>
    <lineage>
        <taxon>Eukaryota</taxon>
        <taxon>Metazoa</taxon>
        <taxon>Ecdysozoa</taxon>
        <taxon>Arthropoda</taxon>
        <taxon>Hexapoda</taxon>
        <taxon>Insecta</taxon>
        <taxon>Pterygota</taxon>
        <taxon>Neoptera</taxon>
        <taxon>Polyneoptera</taxon>
        <taxon>Phasmatodea</taxon>
        <taxon>Verophasmatodea</taxon>
        <taxon>Anareolatae</taxon>
        <taxon>Phasmatidae</taxon>
        <taxon>Eurycanthinae</taxon>
        <taxon>Dryococelus</taxon>
    </lineage>
</organism>
<gene>
    <name evidence="1" type="ORF">PR048_009940</name>
</gene>
<protein>
    <recommendedName>
        <fullName evidence="3">DDE Tnp4 domain-containing protein</fullName>
    </recommendedName>
</protein>
<proteinExistence type="predicted"/>
<keyword evidence="2" id="KW-1185">Reference proteome</keyword>
<dbReference type="Proteomes" id="UP001159363">
    <property type="component" value="Chromosome 3"/>
</dbReference>
<evidence type="ECO:0008006" key="3">
    <source>
        <dbReference type="Google" id="ProtNLM"/>
    </source>
</evidence>
<evidence type="ECO:0000313" key="1">
    <source>
        <dbReference type="EMBL" id="KAJ8890431.1"/>
    </source>
</evidence>